<reference evidence="2" key="3">
    <citation type="submission" date="2025-08" db="UniProtKB">
        <authorList>
            <consortium name="Ensembl"/>
        </authorList>
    </citation>
    <scope>IDENTIFICATION</scope>
    <source>
        <strain evidence="2">JP 163 A</strain>
    </source>
</reference>
<accession>A0A3B5QAV2</accession>
<feature type="region of interest" description="Disordered" evidence="1">
    <location>
        <begin position="103"/>
        <end position="136"/>
    </location>
</feature>
<feature type="compositionally biased region" description="Basic and acidic residues" evidence="1">
    <location>
        <begin position="235"/>
        <end position="268"/>
    </location>
</feature>
<dbReference type="AlphaFoldDB" id="A0A3B5QAV2"/>
<proteinExistence type="predicted"/>
<dbReference type="Proteomes" id="UP000002852">
    <property type="component" value="Unassembled WGS sequence"/>
</dbReference>
<dbReference type="GeneTree" id="ENSGT01130000281404"/>
<feature type="compositionally biased region" description="Basic residues" evidence="1">
    <location>
        <begin position="216"/>
        <end position="228"/>
    </location>
</feature>
<dbReference type="InParanoid" id="A0A3B5QAV2"/>
<evidence type="ECO:0000313" key="2">
    <source>
        <dbReference type="Ensembl" id="ENSXMAP00000028017.1"/>
    </source>
</evidence>
<organism evidence="2 3">
    <name type="scientific">Xiphophorus maculatus</name>
    <name type="common">Southern platyfish</name>
    <name type="synonym">Platypoecilus maculatus</name>
    <dbReference type="NCBI Taxonomy" id="8083"/>
    <lineage>
        <taxon>Eukaryota</taxon>
        <taxon>Metazoa</taxon>
        <taxon>Chordata</taxon>
        <taxon>Craniata</taxon>
        <taxon>Vertebrata</taxon>
        <taxon>Euteleostomi</taxon>
        <taxon>Actinopterygii</taxon>
        <taxon>Neopterygii</taxon>
        <taxon>Teleostei</taxon>
        <taxon>Neoteleostei</taxon>
        <taxon>Acanthomorphata</taxon>
        <taxon>Ovalentaria</taxon>
        <taxon>Atherinomorphae</taxon>
        <taxon>Cyprinodontiformes</taxon>
        <taxon>Poeciliidae</taxon>
        <taxon>Poeciliinae</taxon>
        <taxon>Xiphophorus</taxon>
    </lineage>
</organism>
<evidence type="ECO:0000313" key="3">
    <source>
        <dbReference type="Proteomes" id="UP000002852"/>
    </source>
</evidence>
<protein>
    <submittedName>
        <fullName evidence="2">Uncharacterized protein</fullName>
    </submittedName>
</protein>
<evidence type="ECO:0000256" key="1">
    <source>
        <dbReference type="SAM" id="MobiDB-lite"/>
    </source>
</evidence>
<feature type="region of interest" description="Disordered" evidence="1">
    <location>
        <begin position="335"/>
        <end position="375"/>
    </location>
</feature>
<sequence length="375" mass="43234">MISQRNLSLDCSSQTVFSQTCSTVLSRQITLQSTFEINQNERNIDSRYYEPFREARIYQNIDMNQQQNTGEHEAFPAELSWIKMMEQNIQVDYDEILVFEDDSEPEDELSEIQGEPSPSGDFESPRSLEVEQKTTPSAGFQITPLVEDVEESSQHVIDLTKQVGDLKEELQTSFENQRTGGNSEIIAGSGCRPEDKVETCSGKQPSESLHPTRGPPPKRRHPANRRNQGKTDLQSTREVRGKMDLQSTREADLHSTREVRGKMDLHSTREVRGKMDLHSTREVRGKMDLHSTREVRGKMDLHSTREVRGKMDLQSTREARGKMDLQSTREVRRKMDLQSTREMDLQSTREVRGKMDLQSTREVRRKMDLQSTREV</sequence>
<keyword evidence="3" id="KW-1185">Reference proteome</keyword>
<reference evidence="2" key="4">
    <citation type="submission" date="2025-09" db="UniProtKB">
        <authorList>
            <consortium name="Ensembl"/>
        </authorList>
    </citation>
    <scope>IDENTIFICATION</scope>
    <source>
        <strain evidence="2">JP 163 A</strain>
    </source>
</reference>
<reference evidence="3" key="2">
    <citation type="journal article" date="2013" name="Nat. Genet.">
        <title>The genome of the platyfish, Xiphophorus maculatus, provides insights into evolutionary adaptation and several complex traits.</title>
        <authorList>
            <person name="Schartl M."/>
            <person name="Walter R.B."/>
            <person name="Shen Y."/>
            <person name="Garcia T."/>
            <person name="Catchen J."/>
            <person name="Amores A."/>
            <person name="Braasch I."/>
            <person name="Chalopin D."/>
            <person name="Volff J.N."/>
            <person name="Lesch K.P."/>
            <person name="Bisazza A."/>
            <person name="Minx P."/>
            <person name="Hillier L."/>
            <person name="Wilson R.K."/>
            <person name="Fuerstenberg S."/>
            <person name="Boore J."/>
            <person name="Searle S."/>
            <person name="Postlethwait J.H."/>
            <person name="Warren W.C."/>
        </authorList>
    </citation>
    <scope>NUCLEOTIDE SEQUENCE [LARGE SCALE GENOMIC DNA]</scope>
    <source>
        <strain evidence="3">JP 163 A</strain>
    </source>
</reference>
<dbReference type="Ensembl" id="ENSXMAT00000038855.1">
    <property type="protein sequence ID" value="ENSXMAP00000028017.1"/>
    <property type="gene ID" value="ENSXMAG00000023506.1"/>
</dbReference>
<feature type="region of interest" description="Disordered" evidence="1">
    <location>
        <begin position="174"/>
        <end position="268"/>
    </location>
</feature>
<name>A0A3B5QAV2_XIPMA</name>
<reference evidence="3" key="1">
    <citation type="submission" date="2012-01" db="EMBL/GenBank/DDBJ databases">
        <authorList>
            <person name="Walter R."/>
            <person name="Schartl M."/>
            <person name="Warren W."/>
        </authorList>
    </citation>
    <scope>NUCLEOTIDE SEQUENCE [LARGE SCALE GENOMIC DNA]</scope>
    <source>
        <strain evidence="3">JP 163 A</strain>
    </source>
</reference>
<feature type="compositionally biased region" description="Basic and acidic residues" evidence="1">
    <location>
        <begin position="123"/>
        <end position="132"/>
    </location>
</feature>